<dbReference type="InterPro" id="IPR036614">
    <property type="entry name" value="RusA-like_sf"/>
</dbReference>
<name>A0A1Y2SYB4_9BIFI</name>
<dbReference type="GO" id="GO:0006310">
    <property type="term" value="P:DNA recombination"/>
    <property type="evidence" value="ECO:0007669"/>
    <property type="project" value="InterPro"/>
</dbReference>
<accession>A0A1Y2SYB4</accession>
<sequence>MGGSVVKSVLFTSLGQPKPKKRPRVFHGRGVTPVETVEAEKQVRDAFLSEYPLWEPLSGPVDVKIAFYMSDRRRVDWDNLAKLVCDALNGIAFEDDAQIVRCVVDKILPSRTVAGANGRPRSRRTGDPLTSERTGEPYEPRTEVFIHEREDLT</sequence>
<reference evidence="2 3" key="1">
    <citation type="submission" date="2017-04" db="EMBL/GenBank/DDBJ databases">
        <title>Draft genome sequences of Alloscardovia macacae UMA81211 and UMA81212 isolated from the feces of a rhesus macaque (Macaca mulatta).</title>
        <authorList>
            <person name="Albert K."/>
            <person name="Sela D.A."/>
        </authorList>
    </citation>
    <scope>NUCLEOTIDE SEQUENCE [LARGE SCALE GENOMIC DNA]</scope>
    <source>
        <strain evidence="2 3">UMA81212</strain>
    </source>
</reference>
<dbReference type="GO" id="GO:0006281">
    <property type="term" value="P:DNA repair"/>
    <property type="evidence" value="ECO:0007669"/>
    <property type="project" value="InterPro"/>
</dbReference>
<dbReference type="AlphaFoldDB" id="A0A1Y2SYB4"/>
<dbReference type="InterPro" id="IPR008822">
    <property type="entry name" value="Endonuclease_RusA-like"/>
</dbReference>
<evidence type="ECO:0000313" key="3">
    <source>
        <dbReference type="Proteomes" id="UP000243540"/>
    </source>
</evidence>
<dbReference type="STRING" id="1160091.B9T39_03850"/>
<evidence type="ECO:0000313" key="2">
    <source>
        <dbReference type="EMBL" id="OTA29261.1"/>
    </source>
</evidence>
<comment type="caution">
    <text evidence="2">The sequence shown here is derived from an EMBL/GenBank/DDBJ whole genome shotgun (WGS) entry which is preliminary data.</text>
</comment>
<dbReference type="Proteomes" id="UP000243540">
    <property type="component" value="Unassembled WGS sequence"/>
</dbReference>
<feature type="region of interest" description="Disordered" evidence="1">
    <location>
        <begin position="114"/>
        <end position="153"/>
    </location>
</feature>
<dbReference type="EMBL" id="NEKC01000007">
    <property type="protein sequence ID" value="OTA29261.1"/>
    <property type="molecule type" value="Genomic_DNA"/>
</dbReference>
<feature type="compositionally biased region" description="Basic and acidic residues" evidence="1">
    <location>
        <begin position="133"/>
        <end position="153"/>
    </location>
</feature>
<dbReference type="OrthoDB" id="5114842at2"/>
<dbReference type="Pfam" id="PF05866">
    <property type="entry name" value="RusA"/>
    <property type="match status" value="1"/>
</dbReference>
<dbReference type="SUPFAM" id="SSF103084">
    <property type="entry name" value="Holliday junction resolvase RusA"/>
    <property type="match status" value="1"/>
</dbReference>
<dbReference type="GO" id="GO:0000287">
    <property type="term" value="F:magnesium ion binding"/>
    <property type="evidence" value="ECO:0007669"/>
    <property type="project" value="InterPro"/>
</dbReference>
<organism evidence="2 3">
    <name type="scientific">Alloscardovia macacae</name>
    <dbReference type="NCBI Taxonomy" id="1160091"/>
    <lineage>
        <taxon>Bacteria</taxon>
        <taxon>Bacillati</taxon>
        <taxon>Actinomycetota</taxon>
        <taxon>Actinomycetes</taxon>
        <taxon>Bifidobacteriales</taxon>
        <taxon>Bifidobacteriaceae</taxon>
        <taxon>Alloscardovia</taxon>
    </lineage>
</organism>
<proteinExistence type="predicted"/>
<gene>
    <name evidence="2" type="ORF">B9T39_03850</name>
</gene>
<protein>
    <submittedName>
        <fullName evidence="2">Uncharacterized protein</fullName>
    </submittedName>
</protein>
<dbReference type="Gene3D" id="3.30.1330.70">
    <property type="entry name" value="Holliday junction resolvase RusA"/>
    <property type="match status" value="1"/>
</dbReference>
<evidence type="ECO:0000256" key="1">
    <source>
        <dbReference type="SAM" id="MobiDB-lite"/>
    </source>
</evidence>